<dbReference type="InterPro" id="IPR034768">
    <property type="entry name" value="4FE4S_WBL"/>
</dbReference>
<proteinExistence type="inferred from homology"/>
<keyword evidence="8" id="KW-0805">Transcription regulation</keyword>
<dbReference type="PROSITE" id="PS51674">
    <property type="entry name" value="4FE4S_WBL"/>
    <property type="match status" value="1"/>
</dbReference>
<evidence type="ECO:0000313" key="14">
    <source>
        <dbReference type="Proteomes" id="UP000230886"/>
    </source>
</evidence>
<evidence type="ECO:0000256" key="5">
    <source>
        <dbReference type="ARBA" id="ARBA00022723"/>
    </source>
</evidence>
<comment type="subcellular location">
    <subcellularLocation>
        <location evidence="2">Cytoplasm</location>
    </subcellularLocation>
</comment>
<evidence type="ECO:0000256" key="6">
    <source>
        <dbReference type="ARBA" id="ARBA00023004"/>
    </source>
</evidence>
<evidence type="ECO:0000256" key="11">
    <source>
        <dbReference type="ARBA" id="ARBA00023163"/>
    </source>
</evidence>
<dbReference type="GO" id="GO:0051539">
    <property type="term" value="F:4 iron, 4 sulfur cluster binding"/>
    <property type="evidence" value="ECO:0007669"/>
    <property type="project" value="UniProtKB-KW"/>
</dbReference>
<keyword evidence="6" id="KW-0408">Iron</keyword>
<keyword evidence="7" id="KW-0411">Iron-sulfur</keyword>
<dbReference type="PANTHER" id="PTHR38839:SF2">
    <property type="entry name" value="TRANSCRIPTIONAL REGULATOR WHIB7-RELATED"/>
    <property type="match status" value="1"/>
</dbReference>
<dbReference type="RefSeq" id="WP_099698406.1">
    <property type="nucleotide sequence ID" value="NZ_NOVD01000031.1"/>
</dbReference>
<comment type="caution">
    <text evidence="13">The sequence shown here is derived from an EMBL/GenBank/DDBJ whole genome shotgun (WGS) entry which is preliminary data.</text>
</comment>
<evidence type="ECO:0000259" key="12">
    <source>
        <dbReference type="PROSITE" id="PS51674"/>
    </source>
</evidence>
<evidence type="ECO:0000256" key="3">
    <source>
        <dbReference type="ARBA" id="ARBA00006597"/>
    </source>
</evidence>
<dbReference type="Pfam" id="PF02467">
    <property type="entry name" value="Whib"/>
    <property type="match status" value="1"/>
</dbReference>
<evidence type="ECO:0000256" key="9">
    <source>
        <dbReference type="ARBA" id="ARBA00023125"/>
    </source>
</evidence>
<dbReference type="EMBL" id="NOVD01000031">
    <property type="protein sequence ID" value="PCK24366.1"/>
    <property type="molecule type" value="Genomic_DNA"/>
</dbReference>
<dbReference type="GO" id="GO:0005737">
    <property type="term" value="C:cytoplasm"/>
    <property type="evidence" value="ECO:0007669"/>
    <property type="project" value="UniProtKB-SubCell"/>
</dbReference>
<dbReference type="Proteomes" id="UP000230886">
    <property type="component" value="Unassembled WGS sequence"/>
</dbReference>
<dbReference type="GO" id="GO:0003677">
    <property type="term" value="F:DNA binding"/>
    <property type="evidence" value="ECO:0007669"/>
    <property type="project" value="UniProtKB-KW"/>
</dbReference>
<keyword evidence="5" id="KW-0479">Metal-binding</keyword>
<dbReference type="GO" id="GO:0045892">
    <property type="term" value="P:negative regulation of DNA-templated transcription"/>
    <property type="evidence" value="ECO:0007669"/>
    <property type="project" value="TreeGrafter"/>
</dbReference>
<sequence length="93" mass="10321">MKLKQIPTTYGDLVSGEDSQPAPLCRDAANPDLWFPRNNEAIAIAKQVCAQCPLTSRCLQFAQQSRETGVWGGQLLEHGKVRIRPLRDLAAEM</sequence>
<keyword evidence="9" id="KW-0238">DNA-binding</keyword>
<protein>
    <recommendedName>
        <fullName evidence="12">4Fe-4S Wbl-type domain-containing protein</fullName>
    </recommendedName>
</protein>
<keyword evidence="10" id="KW-1015">Disulfide bond</keyword>
<organism evidence="13 14">
    <name type="scientific">Rhodococcus qingshengii</name>
    <dbReference type="NCBI Taxonomy" id="334542"/>
    <lineage>
        <taxon>Bacteria</taxon>
        <taxon>Bacillati</taxon>
        <taxon>Actinomycetota</taxon>
        <taxon>Actinomycetes</taxon>
        <taxon>Mycobacteriales</taxon>
        <taxon>Nocardiaceae</taxon>
        <taxon>Rhodococcus</taxon>
        <taxon>Rhodococcus erythropolis group</taxon>
    </lineage>
</organism>
<dbReference type="GO" id="GO:0046872">
    <property type="term" value="F:metal ion binding"/>
    <property type="evidence" value="ECO:0007669"/>
    <property type="project" value="UniProtKB-KW"/>
</dbReference>
<dbReference type="GO" id="GO:0045454">
    <property type="term" value="P:cell redox homeostasis"/>
    <property type="evidence" value="ECO:0007669"/>
    <property type="project" value="TreeGrafter"/>
</dbReference>
<evidence type="ECO:0000256" key="1">
    <source>
        <dbReference type="ARBA" id="ARBA00001966"/>
    </source>
</evidence>
<evidence type="ECO:0000256" key="4">
    <source>
        <dbReference type="ARBA" id="ARBA00022485"/>
    </source>
</evidence>
<dbReference type="InterPro" id="IPR003482">
    <property type="entry name" value="Whib"/>
</dbReference>
<dbReference type="GO" id="GO:0047134">
    <property type="term" value="F:protein-disulfide reductase [NAD(P)H] activity"/>
    <property type="evidence" value="ECO:0007669"/>
    <property type="project" value="TreeGrafter"/>
</dbReference>
<evidence type="ECO:0000313" key="13">
    <source>
        <dbReference type="EMBL" id="PCK24366.1"/>
    </source>
</evidence>
<accession>A0A2A5J4S9</accession>
<name>A0A2A5J4S9_RHOSG</name>
<keyword evidence="11" id="KW-0804">Transcription</keyword>
<keyword evidence="4" id="KW-0004">4Fe-4S</keyword>
<evidence type="ECO:0000256" key="10">
    <source>
        <dbReference type="ARBA" id="ARBA00023157"/>
    </source>
</evidence>
<gene>
    <name evidence="13" type="ORF">CHR55_26110</name>
</gene>
<evidence type="ECO:0000256" key="7">
    <source>
        <dbReference type="ARBA" id="ARBA00023014"/>
    </source>
</evidence>
<comment type="similarity">
    <text evidence="3">Belongs to the WhiB family.</text>
</comment>
<reference evidence="13 14" key="1">
    <citation type="submission" date="2017-07" db="EMBL/GenBank/DDBJ databases">
        <title>Draft sequence of Rhodococcus enclensis 23b-28.</title>
        <authorList>
            <person name="Besaury L."/>
            <person name="Sancelme M."/>
            <person name="Amato P."/>
            <person name="Lallement A."/>
            <person name="Delort A.-M."/>
        </authorList>
    </citation>
    <scope>NUCLEOTIDE SEQUENCE [LARGE SCALE GENOMIC DNA]</scope>
    <source>
        <strain evidence="13 14">23b-28</strain>
    </source>
</reference>
<evidence type="ECO:0000256" key="2">
    <source>
        <dbReference type="ARBA" id="ARBA00004496"/>
    </source>
</evidence>
<dbReference type="AlphaFoldDB" id="A0A2A5J4S9"/>
<dbReference type="PANTHER" id="PTHR38839">
    <property type="entry name" value="TRANSCRIPTIONAL REGULATOR WHID-RELATED"/>
    <property type="match status" value="1"/>
</dbReference>
<evidence type="ECO:0000256" key="8">
    <source>
        <dbReference type="ARBA" id="ARBA00023015"/>
    </source>
</evidence>
<comment type="cofactor">
    <cofactor evidence="1">
        <name>[4Fe-4S] cluster</name>
        <dbReference type="ChEBI" id="CHEBI:49883"/>
    </cofactor>
</comment>
<feature type="domain" description="4Fe-4S Wbl-type" evidence="12">
    <location>
        <begin position="24"/>
        <end position="81"/>
    </location>
</feature>